<sequence length="87" mass="9330">MHNPFENRQPNLNGPSTDLVPVAPNDTTDLSSVALALYIETGGTLVILTEKEETRTVKVSDFMTLPTGVRRVFATGTTASGIHAFVV</sequence>
<feature type="compositionally biased region" description="Polar residues" evidence="1">
    <location>
        <begin position="1"/>
        <end position="16"/>
    </location>
</feature>
<protein>
    <submittedName>
        <fullName evidence="2">Uncharacterized protein</fullName>
    </submittedName>
</protein>
<gene>
    <name evidence="2" type="ORF">OH136_00985</name>
</gene>
<name>A0AAE3IXV7_9RHOB</name>
<evidence type="ECO:0000256" key="1">
    <source>
        <dbReference type="SAM" id="MobiDB-lite"/>
    </source>
</evidence>
<organism evidence="2 3">
    <name type="scientific">Halocynthiibacter halioticoli</name>
    <dbReference type="NCBI Taxonomy" id="2986804"/>
    <lineage>
        <taxon>Bacteria</taxon>
        <taxon>Pseudomonadati</taxon>
        <taxon>Pseudomonadota</taxon>
        <taxon>Alphaproteobacteria</taxon>
        <taxon>Rhodobacterales</taxon>
        <taxon>Paracoccaceae</taxon>
        <taxon>Halocynthiibacter</taxon>
    </lineage>
</organism>
<evidence type="ECO:0000313" key="2">
    <source>
        <dbReference type="EMBL" id="MCV6823115.1"/>
    </source>
</evidence>
<comment type="caution">
    <text evidence="2">The sequence shown here is derived from an EMBL/GenBank/DDBJ whole genome shotgun (WGS) entry which is preliminary data.</text>
</comment>
<dbReference type="RefSeq" id="WP_263951946.1">
    <property type="nucleotide sequence ID" value="NZ_JAOYFC010000001.1"/>
</dbReference>
<keyword evidence="3" id="KW-1185">Reference proteome</keyword>
<reference evidence="2" key="1">
    <citation type="submission" date="2022-10" db="EMBL/GenBank/DDBJ databases">
        <authorList>
            <person name="Yue Y."/>
        </authorList>
    </citation>
    <scope>NUCLEOTIDE SEQUENCE</scope>
    <source>
        <strain evidence="2">Z654</strain>
    </source>
</reference>
<dbReference type="EMBL" id="JAOYFC010000001">
    <property type="protein sequence ID" value="MCV6823115.1"/>
    <property type="molecule type" value="Genomic_DNA"/>
</dbReference>
<evidence type="ECO:0000313" key="3">
    <source>
        <dbReference type="Proteomes" id="UP001208041"/>
    </source>
</evidence>
<dbReference type="Proteomes" id="UP001208041">
    <property type="component" value="Unassembled WGS sequence"/>
</dbReference>
<proteinExistence type="predicted"/>
<accession>A0AAE3IXV7</accession>
<dbReference type="AlphaFoldDB" id="A0AAE3IXV7"/>
<feature type="region of interest" description="Disordered" evidence="1">
    <location>
        <begin position="1"/>
        <end position="24"/>
    </location>
</feature>